<sequence length="660" mass="72809">MSVEATQAVPWKNIPSEYHVSGDGVFLHRDGEKKSDEVQLTSVPAWVETVTRELNGKNWSIEVAWRDHDGVVRSQLIPYATLLSGTEQFSVLASEGLLILPRAVPLFAHYLSMCVAQPAIERSFTFPELGFHAWNRAEVADVLHFLMPSSCLSPAPHRLKAEAELCQAVLYDASKDAVGEVRYQPHYRNKAAAGYHASGDLAAWQELVHPFHQNDLFVFSMSFAFASMLTGICGVDVIIAHLYGQSSSGKTTALQLAMSILGKAGDPQVPSASNVERWNTTANGVELLLSEHSGMLAAVDELGSSAETIISVYNATAGAGRTRMTDSGQRREQRTWALGILSSGEVSMREKVEGASKRSVKTGELIRALDIPVASLATGEEEHLGDYAGMIANLKMRCGEIYGVAAPAFAQAVIDHFIFASKLRQFLHQETDTFHKELKDAAALKYRLDAAHVRALRRFAFIQAAGIMASQTAVFPCSEEDIRRAVSRTVSAWLEALPPLSLGEQAVESLRDYVIQNMGQILHYIPWVKQGGVKADVPIRLAAIWKTDLILFTKDQFRQACGDISEKEAVKYLKAKGMLQCEAGKNTYRFTSKFLEYKNVQFIAVNAKRLLSNEEINSAMEESAPSENQALNEAEPDSEADQLTREDDWPQKTQKDRDSI</sequence>
<dbReference type="RefSeq" id="WP_088755011.1">
    <property type="nucleotide sequence ID" value="NZ_JARJFG010000010.1"/>
</dbReference>
<reference evidence="3 4" key="1">
    <citation type="journal article" date="2010" name="Int. J. Syst. Evol. Microbiol.">
        <title>Reclassification of Herbaspirillum putei as a later heterotypic synonym of Herbaspirillum huttiense, with the description of H. huttiense subsp. huttiense subsp. nov. and H. huttiense subsp. putei subsp. nov., comb. nov., and description of Herbaspirillum aquaticum sp. nov.</title>
        <authorList>
            <person name="Dobritsa A.P."/>
            <person name="Reddy M.C."/>
            <person name="Samadpour M."/>
        </authorList>
    </citation>
    <scope>NUCLEOTIDE SEQUENCE [LARGE SCALE GENOMIC DNA]</scope>
    <source>
        <strain evidence="3 4">IEH 4430</strain>
    </source>
</reference>
<name>A0A225SU11_9BURK</name>
<evidence type="ECO:0000256" key="1">
    <source>
        <dbReference type="SAM" id="MobiDB-lite"/>
    </source>
</evidence>
<keyword evidence="4" id="KW-1185">Reference proteome</keyword>
<evidence type="ECO:0000313" key="4">
    <source>
        <dbReference type="Proteomes" id="UP000214747"/>
    </source>
</evidence>
<accession>A0A225SU11</accession>
<feature type="region of interest" description="Disordered" evidence="1">
    <location>
        <begin position="618"/>
        <end position="660"/>
    </location>
</feature>
<dbReference type="InterPro" id="IPR009270">
    <property type="entry name" value="DUF927"/>
</dbReference>
<proteinExistence type="predicted"/>
<dbReference type="Pfam" id="PF06048">
    <property type="entry name" value="DUF927"/>
    <property type="match status" value="1"/>
</dbReference>
<dbReference type="EMBL" id="NJGV01000008">
    <property type="protein sequence ID" value="OWY34647.1"/>
    <property type="molecule type" value="Genomic_DNA"/>
</dbReference>
<dbReference type="AlphaFoldDB" id="A0A225SU11"/>
<comment type="caution">
    <text evidence="3">The sequence shown here is derived from an EMBL/GenBank/DDBJ whole genome shotgun (WGS) entry which is preliminary data.</text>
</comment>
<protein>
    <recommendedName>
        <fullName evidence="2">DUF927 domain-containing protein</fullName>
    </recommendedName>
</protein>
<gene>
    <name evidence="3" type="ORF">CEJ45_10125</name>
</gene>
<feature type="compositionally biased region" description="Basic and acidic residues" evidence="1">
    <location>
        <begin position="642"/>
        <end position="660"/>
    </location>
</feature>
<evidence type="ECO:0000259" key="2">
    <source>
        <dbReference type="Pfam" id="PF06048"/>
    </source>
</evidence>
<organism evidence="3 4">
    <name type="scientific">Herbaspirillum aquaticum</name>
    <dbReference type="NCBI Taxonomy" id="568783"/>
    <lineage>
        <taxon>Bacteria</taxon>
        <taxon>Pseudomonadati</taxon>
        <taxon>Pseudomonadota</taxon>
        <taxon>Betaproteobacteria</taxon>
        <taxon>Burkholderiales</taxon>
        <taxon>Oxalobacteraceae</taxon>
        <taxon>Herbaspirillum</taxon>
    </lineage>
</organism>
<dbReference type="Proteomes" id="UP000214747">
    <property type="component" value="Unassembled WGS sequence"/>
</dbReference>
<feature type="domain" description="DUF927" evidence="2">
    <location>
        <begin position="23"/>
        <end position="334"/>
    </location>
</feature>
<evidence type="ECO:0000313" key="3">
    <source>
        <dbReference type="EMBL" id="OWY34647.1"/>
    </source>
</evidence>